<dbReference type="SUPFAM" id="SSF56815">
    <property type="entry name" value="Sec1/munc18-like (SM) proteins"/>
    <property type="match status" value="1"/>
</dbReference>
<dbReference type="InterPro" id="IPR027482">
    <property type="entry name" value="Sec1-like_dom2"/>
</dbReference>
<evidence type="ECO:0000313" key="2">
    <source>
        <dbReference type="EMBL" id="RVW32575.1"/>
    </source>
</evidence>
<comment type="similarity">
    <text evidence="1">Belongs to the STXBP/unc-18/SEC1 family.</text>
</comment>
<dbReference type="InterPro" id="IPR001619">
    <property type="entry name" value="Sec1-like"/>
</dbReference>
<sequence length="319" mass="35581">MLDLRHCAWSSSRTALHKTRTCLQFISVPSPYIPGEESPLPSIKIIDTNCLQLQQLTVVVYLQIGLVLRYLAVDPQMCHIVFIMPLTITSELDNISFGPMPVTNCSLDLSLCMQVAHLLYFISHPWSQVQVWTYLFLGWGRVSPDPEQNILQGLGSHFLNSSSFLNRPQDVVIFIVGGTTYEESRSIALQNASNSGIRFILGGSVVLNSKRYICSHIHDLHRDAWFIEGACVSALCIEQYIIANSIESSSSLQWLHGCGGLAVSEGPGRSSEDSTHQHQCGLKLTCGHTWHLKAIEDKGEIDFEEEDLKALKPSWRIVS</sequence>
<protein>
    <submittedName>
        <fullName evidence="2">Vacuolar protein sorting-associated protein 45-like</fullName>
    </submittedName>
</protein>
<evidence type="ECO:0000313" key="3">
    <source>
        <dbReference type="Proteomes" id="UP000288805"/>
    </source>
</evidence>
<comment type="caution">
    <text evidence="2">The sequence shown here is derived from an EMBL/GenBank/DDBJ whole genome shotgun (WGS) entry which is preliminary data.</text>
</comment>
<dbReference type="AlphaFoldDB" id="A0A438DAU5"/>
<accession>A0A438DAU5</accession>
<dbReference type="GO" id="GO:0016192">
    <property type="term" value="P:vesicle-mediated transport"/>
    <property type="evidence" value="ECO:0007669"/>
    <property type="project" value="InterPro"/>
</dbReference>
<reference evidence="2 3" key="1">
    <citation type="journal article" date="2018" name="PLoS Genet.">
        <title>Population sequencing reveals clonal diversity and ancestral inbreeding in the grapevine cultivar Chardonnay.</title>
        <authorList>
            <person name="Roach M.J."/>
            <person name="Johnson D.L."/>
            <person name="Bohlmann J."/>
            <person name="van Vuuren H.J."/>
            <person name="Jones S.J."/>
            <person name="Pretorius I.S."/>
            <person name="Schmidt S.A."/>
            <person name="Borneman A.R."/>
        </authorList>
    </citation>
    <scope>NUCLEOTIDE SEQUENCE [LARGE SCALE GENOMIC DNA]</scope>
    <source>
        <strain evidence="3">cv. Chardonnay</strain>
        <tissue evidence="2">Leaf</tissue>
    </source>
</reference>
<dbReference type="EMBL" id="QGNW01001713">
    <property type="protein sequence ID" value="RVW32575.1"/>
    <property type="molecule type" value="Genomic_DNA"/>
</dbReference>
<organism evidence="2 3">
    <name type="scientific">Vitis vinifera</name>
    <name type="common">Grape</name>
    <dbReference type="NCBI Taxonomy" id="29760"/>
    <lineage>
        <taxon>Eukaryota</taxon>
        <taxon>Viridiplantae</taxon>
        <taxon>Streptophyta</taxon>
        <taxon>Embryophyta</taxon>
        <taxon>Tracheophyta</taxon>
        <taxon>Spermatophyta</taxon>
        <taxon>Magnoliopsida</taxon>
        <taxon>eudicotyledons</taxon>
        <taxon>Gunneridae</taxon>
        <taxon>Pentapetalae</taxon>
        <taxon>rosids</taxon>
        <taxon>Vitales</taxon>
        <taxon>Vitaceae</taxon>
        <taxon>Viteae</taxon>
        <taxon>Vitis</taxon>
    </lineage>
</organism>
<dbReference type="InterPro" id="IPR036045">
    <property type="entry name" value="Sec1-like_sf"/>
</dbReference>
<proteinExistence type="inferred from homology"/>
<dbReference type="Pfam" id="PF00995">
    <property type="entry name" value="Sec1"/>
    <property type="match status" value="1"/>
</dbReference>
<evidence type="ECO:0000256" key="1">
    <source>
        <dbReference type="ARBA" id="ARBA00009884"/>
    </source>
</evidence>
<dbReference type="Proteomes" id="UP000288805">
    <property type="component" value="Unassembled WGS sequence"/>
</dbReference>
<name>A0A438DAU5_VITVI</name>
<gene>
    <name evidence="2" type="primary">VPS45_2</name>
    <name evidence="2" type="ORF">CK203_093738</name>
</gene>
<dbReference type="Gene3D" id="3.40.50.1910">
    <property type="match status" value="1"/>
</dbReference>